<dbReference type="Gene3D" id="3.40.50.150">
    <property type="entry name" value="Vaccinia Virus protein VP39"/>
    <property type="match status" value="1"/>
</dbReference>
<dbReference type="AlphaFoldDB" id="A0A2J6X6X1"/>
<accession>A0A2J6X6X1</accession>
<evidence type="ECO:0000313" key="2">
    <source>
        <dbReference type="EMBL" id="PMP82625.1"/>
    </source>
</evidence>
<feature type="domain" description="Methyltransferase type 11" evidence="1">
    <location>
        <begin position="26"/>
        <end position="63"/>
    </location>
</feature>
<name>A0A2J6X6X1_9CHLR</name>
<evidence type="ECO:0000313" key="3">
    <source>
        <dbReference type="Proteomes" id="UP000243376"/>
    </source>
</evidence>
<organism evidence="2 3">
    <name type="scientific">Chloroflexus aggregans</name>
    <dbReference type="NCBI Taxonomy" id="152260"/>
    <lineage>
        <taxon>Bacteria</taxon>
        <taxon>Bacillati</taxon>
        <taxon>Chloroflexota</taxon>
        <taxon>Chloroflexia</taxon>
        <taxon>Chloroflexales</taxon>
        <taxon>Chloroflexineae</taxon>
        <taxon>Chloroflexaceae</taxon>
        <taxon>Chloroflexus</taxon>
    </lineage>
</organism>
<dbReference type="InterPro" id="IPR029063">
    <property type="entry name" value="SAM-dependent_MTases_sf"/>
</dbReference>
<dbReference type="SUPFAM" id="SSF53335">
    <property type="entry name" value="S-adenosyl-L-methionine-dependent methyltransferases"/>
    <property type="match status" value="1"/>
</dbReference>
<comment type="caution">
    <text evidence="2">The sequence shown here is derived from an EMBL/GenBank/DDBJ whole genome shotgun (WGS) entry which is preliminary data.</text>
</comment>
<gene>
    <name evidence="2" type="ORF">C0184_06625</name>
</gene>
<reference evidence="2 3" key="1">
    <citation type="submission" date="2018-01" db="EMBL/GenBank/DDBJ databases">
        <title>Metagenomic assembled genomes from two thermal pools in the Uzon Caldera, Kamchatka, Russia.</title>
        <authorList>
            <person name="Wilkins L."/>
            <person name="Ettinger C."/>
        </authorList>
    </citation>
    <scope>NUCLEOTIDE SEQUENCE [LARGE SCALE GENOMIC DNA]</scope>
    <source>
        <strain evidence="2">ZAV-02</strain>
    </source>
</reference>
<sequence length="68" mass="7870">MSTATAPRPCSSLPGRPWPTSHISAHQSFDLVICPLVLDYVRDWEQVFTEFYRLLRHSGVFIFSIEYP</sequence>
<evidence type="ECO:0000259" key="1">
    <source>
        <dbReference type="Pfam" id="PF08241"/>
    </source>
</evidence>
<dbReference type="InterPro" id="IPR013216">
    <property type="entry name" value="Methyltransf_11"/>
</dbReference>
<dbReference type="Proteomes" id="UP000243376">
    <property type="component" value="Unassembled WGS sequence"/>
</dbReference>
<dbReference type="CDD" id="cd02440">
    <property type="entry name" value="AdoMet_MTases"/>
    <property type="match status" value="1"/>
</dbReference>
<dbReference type="Pfam" id="PF08241">
    <property type="entry name" value="Methyltransf_11"/>
    <property type="match status" value="1"/>
</dbReference>
<dbReference type="EMBL" id="PNIQ01000432">
    <property type="protein sequence ID" value="PMP82625.1"/>
    <property type="molecule type" value="Genomic_DNA"/>
</dbReference>
<dbReference type="GO" id="GO:0008757">
    <property type="term" value="F:S-adenosylmethionine-dependent methyltransferase activity"/>
    <property type="evidence" value="ECO:0007669"/>
    <property type="project" value="InterPro"/>
</dbReference>
<proteinExistence type="predicted"/>
<protein>
    <recommendedName>
        <fullName evidence="1">Methyltransferase type 11 domain-containing protein</fullName>
    </recommendedName>
</protein>